<gene>
    <name evidence="1" type="primary">HM00051</name>
</gene>
<name>D0AB99_HELME</name>
<accession>D0AB99</accession>
<reference evidence="1" key="1">
    <citation type="submission" date="2009-01" db="EMBL/GenBank/DDBJ databases">
        <authorList>
            <person name="Glithero R."/>
        </authorList>
    </citation>
    <scope>NUCLEOTIDE SEQUENCE</scope>
</reference>
<protein>
    <submittedName>
        <fullName evidence="1">HM00051 protein</fullName>
    </submittedName>
</protein>
<proteinExistence type="predicted"/>
<evidence type="ECO:0000313" key="1">
    <source>
        <dbReference type="EMBL" id="CBH09294.1"/>
    </source>
</evidence>
<reference evidence="1" key="2">
    <citation type="journal article" name="Mol. Ecol.">
        <title>Characterization of a hotspot for mimicry: Assembly of a butterfly wing transcriptome to genomic sequence at the HmYb/Sb locus.</title>
        <authorList>
            <person name="Ferguson L."/>
            <person name="Fai Lee S."/>
            <person name="Chamberlain N."/>
            <person name="Nadeau N."/>
            <person name="Joron M."/>
            <person name="Baxter S."/>
            <person name="Wilkinson P."/>
            <person name="Papanicolaou A."/>
            <person name="Kumar S."/>
            <person name="Thuan-Jin Clark R."/>
            <person name="Davidson C."/>
            <person name="Glithero R."/>
            <person name="Beasley H."/>
            <person name="Vogel H."/>
            <person name="Ffrench-Constant R."/>
            <person name="Jiggins C."/>
        </authorList>
    </citation>
    <scope>NUCLEOTIDE SEQUENCE</scope>
</reference>
<dbReference type="AlphaFoldDB" id="D0AB99"/>
<dbReference type="EMBL" id="FP102340">
    <property type="protein sequence ID" value="CBH09294.1"/>
    <property type="molecule type" value="Genomic_DNA"/>
</dbReference>
<organism evidence="1">
    <name type="scientific">Heliconius melpomene</name>
    <name type="common">Postman butterfly</name>
    <dbReference type="NCBI Taxonomy" id="34740"/>
    <lineage>
        <taxon>Eukaryota</taxon>
        <taxon>Metazoa</taxon>
        <taxon>Ecdysozoa</taxon>
        <taxon>Arthropoda</taxon>
        <taxon>Hexapoda</taxon>
        <taxon>Insecta</taxon>
        <taxon>Pterygota</taxon>
        <taxon>Neoptera</taxon>
        <taxon>Endopterygota</taxon>
        <taxon>Lepidoptera</taxon>
        <taxon>Glossata</taxon>
        <taxon>Ditrysia</taxon>
        <taxon>Papilionoidea</taxon>
        <taxon>Nymphalidae</taxon>
        <taxon>Heliconiinae</taxon>
        <taxon>Heliconiini</taxon>
        <taxon>Heliconius</taxon>
    </lineage>
</organism>
<sequence>MGCIVSSQRVDTTPMSTQKKWQKELDKETVLAALTRLDLDIFNSEKLYPAQRLIVVSAELESIQQEIKEFEETTPSVANMSSSYPKTMHQEMRKIELMWLRAREKQLQRERRMLHARLLRIRSLYTKLQQLLDSIWNNEPRPGKNLEEALSRAHALRDALATVSSRLRAAADYAHTALKLLDDALPTWKLASIGKCQRATETLLLFKEALIQLVQSIHQVLLNNVENLTVAEKDLLERQRQLRATRVNDIVKRGLADLRYESAALDKLKNKGKF</sequence>